<dbReference type="EMBL" id="CP042425">
    <property type="protein sequence ID" value="QEL15513.1"/>
    <property type="molecule type" value="Genomic_DNA"/>
</dbReference>
<feature type="domain" description="RmlD-like substrate binding" evidence="7">
    <location>
        <begin position="1"/>
        <end position="282"/>
    </location>
</feature>
<reference evidence="9" key="1">
    <citation type="submission" date="2019-08" db="EMBL/GenBank/DDBJ databases">
        <title>Limnoglobus roseus gen. nov., sp. nov., a novel freshwater planctomycete with a giant genome from the family Gemmataceae.</title>
        <authorList>
            <person name="Kulichevskaya I.S."/>
            <person name="Naumoff D.G."/>
            <person name="Miroshnikov K."/>
            <person name="Ivanova A."/>
            <person name="Philippov D.A."/>
            <person name="Hakobyan A."/>
            <person name="Rijpstra I.C."/>
            <person name="Sinninghe Damste J.S."/>
            <person name="Liesack W."/>
            <person name="Dedysh S.N."/>
        </authorList>
    </citation>
    <scope>NUCLEOTIDE SEQUENCE [LARGE SCALE GENOMIC DNA]</scope>
    <source>
        <strain evidence="9">PX52</strain>
    </source>
</reference>
<dbReference type="AlphaFoldDB" id="A0A5C1ABG9"/>
<comment type="pathway">
    <text evidence="1 6">Carbohydrate biosynthesis; dTDP-L-rhamnose biosynthesis.</text>
</comment>
<dbReference type="InterPro" id="IPR005913">
    <property type="entry name" value="dTDP_dehydrorham_reduct"/>
</dbReference>
<evidence type="ECO:0000256" key="1">
    <source>
        <dbReference type="ARBA" id="ARBA00004781"/>
    </source>
</evidence>
<dbReference type="Gene3D" id="3.90.25.10">
    <property type="entry name" value="UDP-galactose 4-epimerase, domain 1"/>
    <property type="match status" value="1"/>
</dbReference>
<dbReference type="GO" id="GO:0019305">
    <property type="term" value="P:dTDP-rhamnose biosynthetic process"/>
    <property type="evidence" value="ECO:0007669"/>
    <property type="project" value="UniProtKB-UniPathway"/>
</dbReference>
<dbReference type="GO" id="GO:0008831">
    <property type="term" value="F:dTDP-4-dehydrorhamnose reductase activity"/>
    <property type="evidence" value="ECO:0007669"/>
    <property type="project" value="UniProtKB-EC"/>
</dbReference>
<keyword evidence="9" id="KW-1185">Reference proteome</keyword>
<dbReference type="PANTHER" id="PTHR10491">
    <property type="entry name" value="DTDP-4-DEHYDRORHAMNOSE REDUCTASE"/>
    <property type="match status" value="1"/>
</dbReference>
<accession>A0A5C1ABG9</accession>
<dbReference type="OrthoDB" id="9803892at2"/>
<dbReference type="NCBIfam" id="TIGR01214">
    <property type="entry name" value="rmlD"/>
    <property type="match status" value="1"/>
</dbReference>
<sequence length="288" mass="30384">MKTLVLGSAGQLGRDLVPLLPGEVVPLTRADADFAKPGSLAAVVKQHAPDAVVNCAAYNLVDKAEVEPDVAFAVNAWGVRELAAACCDANAKLVHVSTDYVFGLDASRDKPFTEDDAPGPVSVYGLSKLAGEYVVRATAPKHIVVRTCGLYGVWGSGGKGGNFVETMLRVAGQGKPLRVVNDQFCTPSYTKDVAAMIAGLMAADAHGLFHATNAGSCTWYELAAEIFRQAGVTADLSTIRTAERNDPAKRPPYSVLSTAKLAAVGVPAPRSWQEALAAYLSERKNRQV</sequence>
<dbReference type="UniPathway" id="UPA00124"/>
<proteinExistence type="inferred from homology"/>
<dbReference type="Pfam" id="PF04321">
    <property type="entry name" value="RmlD_sub_bind"/>
    <property type="match status" value="1"/>
</dbReference>
<comment type="catalytic activity">
    <reaction evidence="5">
        <text>dTDP-beta-L-rhamnose + NADP(+) = dTDP-4-dehydro-beta-L-rhamnose + NADPH + H(+)</text>
        <dbReference type="Rhea" id="RHEA:21796"/>
        <dbReference type="ChEBI" id="CHEBI:15378"/>
        <dbReference type="ChEBI" id="CHEBI:57510"/>
        <dbReference type="ChEBI" id="CHEBI:57783"/>
        <dbReference type="ChEBI" id="CHEBI:58349"/>
        <dbReference type="ChEBI" id="CHEBI:62830"/>
        <dbReference type="EC" id="1.1.1.133"/>
    </reaction>
</comment>
<organism evidence="8 9">
    <name type="scientific">Limnoglobus roseus</name>
    <dbReference type="NCBI Taxonomy" id="2598579"/>
    <lineage>
        <taxon>Bacteria</taxon>
        <taxon>Pseudomonadati</taxon>
        <taxon>Planctomycetota</taxon>
        <taxon>Planctomycetia</taxon>
        <taxon>Gemmatales</taxon>
        <taxon>Gemmataceae</taxon>
        <taxon>Limnoglobus</taxon>
    </lineage>
</organism>
<dbReference type="SUPFAM" id="SSF51735">
    <property type="entry name" value="NAD(P)-binding Rossmann-fold domains"/>
    <property type="match status" value="1"/>
</dbReference>
<name>A0A5C1ABG9_9BACT</name>
<comment type="function">
    <text evidence="6">Catalyzes the reduction of dTDP-6-deoxy-L-lyxo-4-hexulose to yield dTDP-L-rhamnose.</text>
</comment>
<dbReference type="InterPro" id="IPR029903">
    <property type="entry name" value="RmlD-like-bd"/>
</dbReference>
<dbReference type="Gene3D" id="3.40.50.720">
    <property type="entry name" value="NAD(P)-binding Rossmann-like Domain"/>
    <property type="match status" value="1"/>
</dbReference>
<dbReference type="InterPro" id="IPR036291">
    <property type="entry name" value="NAD(P)-bd_dom_sf"/>
</dbReference>
<dbReference type="PANTHER" id="PTHR10491:SF4">
    <property type="entry name" value="METHIONINE ADENOSYLTRANSFERASE 2 SUBUNIT BETA"/>
    <property type="match status" value="1"/>
</dbReference>
<evidence type="ECO:0000256" key="4">
    <source>
        <dbReference type="ARBA" id="ARBA00017099"/>
    </source>
</evidence>
<evidence type="ECO:0000256" key="6">
    <source>
        <dbReference type="RuleBase" id="RU364082"/>
    </source>
</evidence>
<dbReference type="RefSeq" id="WP_149110319.1">
    <property type="nucleotide sequence ID" value="NZ_CP042425.1"/>
</dbReference>
<evidence type="ECO:0000313" key="8">
    <source>
        <dbReference type="EMBL" id="QEL15513.1"/>
    </source>
</evidence>
<keyword evidence="6" id="KW-0560">Oxidoreductase</keyword>
<evidence type="ECO:0000256" key="5">
    <source>
        <dbReference type="ARBA" id="ARBA00048200"/>
    </source>
</evidence>
<dbReference type="CDD" id="cd05254">
    <property type="entry name" value="dTDP_HR_like_SDR_e"/>
    <property type="match status" value="1"/>
</dbReference>
<dbReference type="KEGG" id="lrs:PX52LOC_02437"/>
<dbReference type="Proteomes" id="UP000324974">
    <property type="component" value="Chromosome"/>
</dbReference>
<gene>
    <name evidence="8" type="ORF">PX52LOC_02437</name>
</gene>
<protein>
    <recommendedName>
        <fullName evidence="4 6">dTDP-4-dehydrorhamnose reductase</fullName>
        <ecNumber evidence="3 6">1.1.1.133</ecNumber>
    </recommendedName>
</protein>
<dbReference type="EC" id="1.1.1.133" evidence="3 6"/>
<keyword evidence="6" id="KW-0521">NADP</keyword>
<evidence type="ECO:0000313" key="9">
    <source>
        <dbReference type="Proteomes" id="UP000324974"/>
    </source>
</evidence>
<evidence type="ECO:0000259" key="7">
    <source>
        <dbReference type="Pfam" id="PF04321"/>
    </source>
</evidence>
<evidence type="ECO:0000256" key="3">
    <source>
        <dbReference type="ARBA" id="ARBA00012929"/>
    </source>
</evidence>
<evidence type="ECO:0000256" key="2">
    <source>
        <dbReference type="ARBA" id="ARBA00010944"/>
    </source>
</evidence>
<comment type="similarity">
    <text evidence="2 6">Belongs to the dTDP-4-dehydrorhamnose reductase family.</text>
</comment>